<name>A0AAV5SYJ5_9BILA</name>
<keyword evidence="3" id="KW-1185">Reference proteome</keyword>
<keyword evidence="1" id="KW-0732">Signal</keyword>
<evidence type="ECO:0000313" key="2">
    <source>
        <dbReference type="EMBL" id="GMS85344.1"/>
    </source>
</evidence>
<feature type="non-terminal residue" evidence="2">
    <location>
        <position position="1"/>
    </location>
</feature>
<dbReference type="AlphaFoldDB" id="A0AAV5SYJ5"/>
<dbReference type="Proteomes" id="UP001432027">
    <property type="component" value="Unassembled WGS sequence"/>
</dbReference>
<evidence type="ECO:0000313" key="3">
    <source>
        <dbReference type="Proteomes" id="UP001432027"/>
    </source>
</evidence>
<organism evidence="2 3">
    <name type="scientific">Pristionchus entomophagus</name>
    <dbReference type="NCBI Taxonomy" id="358040"/>
    <lineage>
        <taxon>Eukaryota</taxon>
        <taxon>Metazoa</taxon>
        <taxon>Ecdysozoa</taxon>
        <taxon>Nematoda</taxon>
        <taxon>Chromadorea</taxon>
        <taxon>Rhabditida</taxon>
        <taxon>Rhabditina</taxon>
        <taxon>Diplogasteromorpha</taxon>
        <taxon>Diplogasteroidea</taxon>
        <taxon>Neodiplogasteridae</taxon>
        <taxon>Pristionchus</taxon>
    </lineage>
</organism>
<proteinExistence type="predicted"/>
<accession>A0AAV5SYJ5</accession>
<comment type="caution">
    <text evidence="2">The sequence shown here is derived from an EMBL/GenBank/DDBJ whole genome shotgun (WGS) entry which is preliminary data.</text>
</comment>
<feature type="chain" id="PRO_5043574036" description="Secreted protein" evidence="1">
    <location>
        <begin position="22"/>
        <end position="67"/>
    </location>
</feature>
<gene>
    <name evidence="2" type="ORF">PENTCL1PPCAC_7519</name>
</gene>
<dbReference type="EMBL" id="BTSX01000002">
    <property type="protein sequence ID" value="GMS85344.1"/>
    <property type="molecule type" value="Genomic_DNA"/>
</dbReference>
<feature type="non-terminal residue" evidence="2">
    <location>
        <position position="67"/>
    </location>
</feature>
<sequence>FFRMNWTVLFSLLSPATPTSPEPPPQCINNVNSSSPHGDFFNRRWPLTLGTHQTACHIVEGSKGGRV</sequence>
<evidence type="ECO:0000256" key="1">
    <source>
        <dbReference type="SAM" id="SignalP"/>
    </source>
</evidence>
<reference evidence="2" key="1">
    <citation type="submission" date="2023-10" db="EMBL/GenBank/DDBJ databases">
        <title>Genome assembly of Pristionchus species.</title>
        <authorList>
            <person name="Yoshida K."/>
            <person name="Sommer R.J."/>
        </authorList>
    </citation>
    <scope>NUCLEOTIDE SEQUENCE</scope>
    <source>
        <strain evidence="2">RS0144</strain>
    </source>
</reference>
<protein>
    <recommendedName>
        <fullName evidence="4">Secreted protein</fullName>
    </recommendedName>
</protein>
<feature type="signal peptide" evidence="1">
    <location>
        <begin position="1"/>
        <end position="21"/>
    </location>
</feature>
<evidence type="ECO:0008006" key="4">
    <source>
        <dbReference type="Google" id="ProtNLM"/>
    </source>
</evidence>